<dbReference type="KEGG" id="oih:OB3191"/>
<name>Q8ELN1_OCEIH</name>
<dbReference type="OrthoDB" id="2718583at2"/>
<accession>Q8ELN1</accession>
<evidence type="ECO:0000256" key="3">
    <source>
        <dbReference type="SAM" id="SignalP"/>
    </source>
</evidence>
<feature type="region of interest" description="Disordered" evidence="1">
    <location>
        <begin position="393"/>
        <end position="418"/>
    </location>
</feature>
<feature type="signal peptide" evidence="3">
    <location>
        <begin position="1"/>
        <end position="24"/>
    </location>
</feature>
<feature type="compositionally biased region" description="Basic and acidic residues" evidence="1">
    <location>
        <begin position="394"/>
        <end position="408"/>
    </location>
</feature>
<keyword evidence="2" id="KW-1133">Transmembrane helix</keyword>
<keyword evidence="2" id="KW-0472">Membrane</keyword>
<dbReference type="HOGENOM" id="CLU_047973_0_0_9"/>
<protein>
    <submittedName>
        <fullName evidence="4">Hypothetical conserved protein</fullName>
    </submittedName>
</protein>
<dbReference type="eggNOG" id="COG0402">
    <property type="taxonomic scope" value="Bacteria"/>
</dbReference>
<dbReference type="NCBIfam" id="TIGR04383">
    <property type="entry name" value="acidic_w_LPXTA"/>
    <property type="match status" value="2"/>
</dbReference>
<dbReference type="EMBL" id="BA000028">
    <property type="protein sequence ID" value="BAC15147.1"/>
    <property type="molecule type" value="Genomic_DNA"/>
</dbReference>
<evidence type="ECO:0000256" key="1">
    <source>
        <dbReference type="SAM" id="MobiDB-lite"/>
    </source>
</evidence>
<sequence length="457" mass="52313">MKKSAFILCIIILISAVLPSAISAQTSISEKELERFASKVSQQRGFTVTVEDLEYILISTTGLALTDVESIDDLELNLGEVIKKNGSNLEWIYESYDLDIDSLEKLLHEYGETMNDYVFVEELYWAVDFYIEEKIERDPHFDENLEVYLKDVSAIRGFTVTREHIVHSLSLYETTLEEFKTIERLSDFLAEVIKKDLSNLGTYFDMSKDEVLQLMKDNGLDINDYVYLDDLGIDLYEFIEWDEEYSFDFDYLKTYDLTDEELQRLDEHIWNILENASDETIERIINLGERMMAIEEFETATELTASQIAELVSIYHEFISIFEFDIQFSLIKDGVEESLSLNALMSMIELVNVDLKISIYNLQGDFLADLIITGEIVNSETINETGNAIIPKQTESKETFEPVQKEAPSEATTSTVKGAKLPETASNYAANSLIGMAILLIGTLTFIRSRKVSTRER</sequence>
<dbReference type="STRING" id="221109.gene:10735443"/>
<feature type="transmembrane region" description="Helical" evidence="2">
    <location>
        <begin position="428"/>
        <end position="447"/>
    </location>
</feature>
<evidence type="ECO:0000313" key="4">
    <source>
        <dbReference type="EMBL" id="BAC15147.1"/>
    </source>
</evidence>
<dbReference type="Proteomes" id="UP000000822">
    <property type="component" value="Chromosome"/>
</dbReference>
<feature type="chain" id="PRO_5039354773" evidence="3">
    <location>
        <begin position="25"/>
        <end position="457"/>
    </location>
</feature>
<keyword evidence="5" id="KW-1185">Reference proteome</keyword>
<dbReference type="AlphaFoldDB" id="Q8ELN1"/>
<evidence type="ECO:0000313" key="5">
    <source>
        <dbReference type="Proteomes" id="UP000000822"/>
    </source>
</evidence>
<dbReference type="RefSeq" id="WP_011067587.1">
    <property type="nucleotide sequence ID" value="NC_004193.1"/>
</dbReference>
<organism evidence="4 5">
    <name type="scientific">Oceanobacillus iheyensis (strain DSM 14371 / CIP 107618 / JCM 11309 / KCTC 3954 / HTE831)</name>
    <dbReference type="NCBI Taxonomy" id="221109"/>
    <lineage>
        <taxon>Bacteria</taxon>
        <taxon>Bacillati</taxon>
        <taxon>Bacillota</taxon>
        <taxon>Bacilli</taxon>
        <taxon>Bacillales</taxon>
        <taxon>Bacillaceae</taxon>
        <taxon>Oceanobacillus</taxon>
    </lineage>
</organism>
<dbReference type="InterPro" id="IPR030832">
    <property type="entry name" value="Acidic_LPXTA"/>
</dbReference>
<gene>
    <name evidence="4" type="ordered locus">OB3191</name>
</gene>
<evidence type="ECO:0000256" key="2">
    <source>
        <dbReference type="SAM" id="Phobius"/>
    </source>
</evidence>
<keyword evidence="2" id="KW-0812">Transmembrane</keyword>
<reference evidence="4 5" key="1">
    <citation type="journal article" date="2001" name="FEMS Microbiol. Lett.">
        <title>Oceanobacillus iheyensis gen. nov., sp. nov., a deep-sea extremely halotolerant and alkaliphilic species isolated from a depth of 1050 m on the Iheya Ridge.</title>
        <authorList>
            <person name="Lu J."/>
            <person name="Nogi Y."/>
            <person name="Takami H."/>
        </authorList>
    </citation>
    <scope>NUCLEOTIDE SEQUENCE [LARGE SCALE GENOMIC DNA]</scope>
    <source>
        <strain evidence="5">DSM 14371 / CIP 107618 / JCM 11309 / KCTC 3954 / HTE831</strain>
    </source>
</reference>
<keyword evidence="3" id="KW-0732">Signal</keyword>
<reference evidence="4 5" key="2">
    <citation type="journal article" date="2002" name="Nucleic Acids Res.">
        <title>Genome sequence of Oceanobacillus iheyensis isolated from the Iheya Ridge and its unexpected adaptive capabilities to extreme environments.</title>
        <authorList>
            <person name="Takami H."/>
            <person name="Takaki Y."/>
            <person name="Uchiyama I."/>
        </authorList>
    </citation>
    <scope>NUCLEOTIDE SEQUENCE [LARGE SCALE GENOMIC DNA]</scope>
    <source>
        <strain evidence="5">DSM 14371 / CIP 107618 / JCM 11309 / KCTC 3954 / HTE831</strain>
    </source>
</reference>
<proteinExistence type="predicted"/>